<keyword evidence="1" id="KW-0812">Transmembrane</keyword>
<dbReference type="Proteomes" id="UP001059546">
    <property type="component" value="Chromosome IV"/>
</dbReference>
<evidence type="ECO:0000313" key="3">
    <source>
        <dbReference type="Proteomes" id="UP001059546"/>
    </source>
</evidence>
<name>A0A9Q9CBV2_ENCHE</name>
<evidence type="ECO:0000256" key="1">
    <source>
        <dbReference type="SAM" id="Phobius"/>
    </source>
</evidence>
<dbReference type="EMBL" id="CP075150">
    <property type="protein sequence ID" value="UTX42978.1"/>
    <property type="molecule type" value="Genomic_DNA"/>
</dbReference>
<accession>A0A9Q9CBV2</accession>
<evidence type="ECO:0000313" key="2">
    <source>
        <dbReference type="EMBL" id="UTX42978.1"/>
    </source>
</evidence>
<reference evidence="2" key="1">
    <citation type="submission" date="2021-05" db="EMBL/GenBank/DDBJ databases">
        <title>Encephalitozoon hellem ATCC 50604 Complete Genome.</title>
        <authorList>
            <person name="Mascarenhas dos Santos A.C."/>
            <person name="Julian A.T."/>
            <person name="Pombert J.-F."/>
        </authorList>
    </citation>
    <scope>NUCLEOTIDE SEQUENCE</scope>
    <source>
        <strain evidence="2">ATCC 50604</strain>
    </source>
</reference>
<organism evidence="2 3">
    <name type="scientific">Encephalitozoon hellem</name>
    <name type="common">Microsporidian parasite</name>
    <dbReference type="NCBI Taxonomy" id="27973"/>
    <lineage>
        <taxon>Eukaryota</taxon>
        <taxon>Fungi</taxon>
        <taxon>Fungi incertae sedis</taxon>
        <taxon>Microsporidia</taxon>
        <taxon>Unikaryonidae</taxon>
        <taxon>Encephalitozoon</taxon>
    </lineage>
</organism>
<dbReference type="AlphaFoldDB" id="A0A9Q9CBV2"/>
<keyword evidence="1" id="KW-0472">Membrane</keyword>
<protein>
    <submittedName>
        <fullName evidence="2">Uncharacterized protein</fullName>
    </submittedName>
</protein>
<gene>
    <name evidence="2" type="ORF">GPU96_04g07110</name>
</gene>
<keyword evidence="1" id="KW-1133">Transmembrane helix</keyword>
<sequence>MNSTELYNAMRNIPRHGNTSIMIVFYLLDLLSSHLSMMKEHSSMPVIISEEVANYYKDGYYQNACRELTRTNYRARNEIRNLLSVVEEWKKVTKNNFSYFQGYNGFKSSVCRELSKHLNSFFEEKDPTEKIKKWNDMSEVVDFCRSSWLNTDRRKHQWLKELNTKIPFCSEILLLLNGKLCFIPEWCFDNESYIMKIIETELQNDPWAPVHYLDEARNRYVLITLARLLLTATEIKEATKPVWVIFDELEDKVSRLERRQAYQRIYNRCKTNKERVAAVTTEVVIETVDDVFGLIGIGVIIIVSCVVFALNFCLI</sequence>
<proteinExistence type="predicted"/>
<feature type="transmembrane region" description="Helical" evidence="1">
    <location>
        <begin position="291"/>
        <end position="314"/>
    </location>
</feature>